<keyword evidence="3" id="KW-1185">Reference proteome</keyword>
<feature type="domain" description="BAR" evidence="1">
    <location>
        <begin position="5"/>
        <end position="76"/>
    </location>
</feature>
<organism evidence="2 3">
    <name type="scientific">Olpidium bornovanus</name>
    <dbReference type="NCBI Taxonomy" id="278681"/>
    <lineage>
        <taxon>Eukaryota</taxon>
        <taxon>Fungi</taxon>
        <taxon>Fungi incertae sedis</taxon>
        <taxon>Olpidiomycota</taxon>
        <taxon>Olpidiomycotina</taxon>
        <taxon>Olpidiomycetes</taxon>
        <taxon>Olpidiales</taxon>
        <taxon>Olpidiaceae</taxon>
        <taxon>Olpidium</taxon>
    </lineage>
</organism>
<dbReference type="EMBL" id="JAEFCI010007482">
    <property type="protein sequence ID" value="KAG5459038.1"/>
    <property type="molecule type" value="Genomic_DNA"/>
</dbReference>
<evidence type="ECO:0000259" key="1">
    <source>
        <dbReference type="Pfam" id="PF16746"/>
    </source>
</evidence>
<dbReference type="GO" id="GO:0005737">
    <property type="term" value="C:cytoplasm"/>
    <property type="evidence" value="ECO:0007669"/>
    <property type="project" value="InterPro"/>
</dbReference>
<proteinExistence type="predicted"/>
<protein>
    <recommendedName>
        <fullName evidence="1">BAR domain-containing protein</fullName>
    </recommendedName>
</protein>
<dbReference type="OrthoDB" id="10266696at2759"/>
<name>A0A8H8DI02_9FUNG</name>
<sequence length="102" mass="11135">MREPIDVRGCFVDSPAQRKALNTSEDSVVSLDASIKNLIKFTNAGLDLATEYSSKNVAFAQELAAFGGISDSKEDPEISHMSDVFVDPIEKFVKDEVNPVKV</sequence>
<accession>A0A8H8DI02</accession>
<dbReference type="SUPFAM" id="SSF103657">
    <property type="entry name" value="BAR/IMD domain-like"/>
    <property type="match status" value="1"/>
</dbReference>
<dbReference type="Gene3D" id="1.20.1270.60">
    <property type="entry name" value="Arfaptin homology (AH) domain/BAR domain"/>
    <property type="match status" value="1"/>
</dbReference>
<dbReference type="InterPro" id="IPR004148">
    <property type="entry name" value="BAR_dom"/>
</dbReference>
<dbReference type="InterPro" id="IPR027267">
    <property type="entry name" value="AH/BAR_dom_sf"/>
</dbReference>
<comment type="caution">
    <text evidence="2">The sequence shown here is derived from an EMBL/GenBank/DDBJ whole genome shotgun (WGS) entry which is preliminary data.</text>
</comment>
<dbReference type="Pfam" id="PF16746">
    <property type="entry name" value="BAR_3"/>
    <property type="match status" value="1"/>
</dbReference>
<dbReference type="AlphaFoldDB" id="A0A8H8DI02"/>
<gene>
    <name evidence="2" type="ORF">BJ554DRAFT_624</name>
</gene>
<reference evidence="2 3" key="1">
    <citation type="journal article" name="Sci. Rep.">
        <title>Genome-scale phylogenetic analyses confirm Olpidium as the closest living zoosporic fungus to the non-flagellated, terrestrial fungi.</title>
        <authorList>
            <person name="Chang Y."/>
            <person name="Rochon D."/>
            <person name="Sekimoto S."/>
            <person name="Wang Y."/>
            <person name="Chovatia M."/>
            <person name="Sandor L."/>
            <person name="Salamov A."/>
            <person name="Grigoriev I.V."/>
            <person name="Stajich J.E."/>
            <person name="Spatafora J.W."/>
        </authorList>
    </citation>
    <scope>NUCLEOTIDE SEQUENCE [LARGE SCALE GENOMIC DNA]</scope>
    <source>
        <strain evidence="2">S191</strain>
    </source>
</reference>
<dbReference type="Proteomes" id="UP000673691">
    <property type="component" value="Unassembled WGS sequence"/>
</dbReference>
<evidence type="ECO:0000313" key="2">
    <source>
        <dbReference type="EMBL" id="KAG5459038.1"/>
    </source>
</evidence>
<evidence type="ECO:0000313" key="3">
    <source>
        <dbReference type="Proteomes" id="UP000673691"/>
    </source>
</evidence>